<name>A0A2S4K0Y1_9SPIO</name>
<dbReference type="PANTHER" id="PTHR47959:SF10">
    <property type="entry name" value="ATP-DEPENDENT RNA HELICASE RHLB"/>
    <property type="match status" value="1"/>
</dbReference>
<feature type="short sequence motif" description="Q motif" evidence="6">
    <location>
        <begin position="1"/>
        <end position="29"/>
    </location>
</feature>
<evidence type="ECO:0000313" key="13">
    <source>
        <dbReference type="Proteomes" id="UP000237350"/>
    </source>
</evidence>
<feature type="compositionally biased region" description="Basic and acidic residues" evidence="8">
    <location>
        <begin position="432"/>
        <end position="451"/>
    </location>
</feature>
<dbReference type="SMART" id="SM00490">
    <property type="entry name" value="HELICc"/>
    <property type="match status" value="1"/>
</dbReference>
<dbReference type="InterPro" id="IPR027417">
    <property type="entry name" value="P-loop_NTPase"/>
</dbReference>
<dbReference type="AlphaFoldDB" id="A0A2S4K0Y1"/>
<feature type="compositionally biased region" description="Basic residues" evidence="8">
    <location>
        <begin position="511"/>
        <end position="522"/>
    </location>
</feature>
<evidence type="ECO:0000259" key="11">
    <source>
        <dbReference type="PROSITE" id="PS51195"/>
    </source>
</evidence>
<evidence type="ECO:0000256" key="3">
    <source>
        <dbReference type="ARBA" id="ARBA00022806"/>
    </source>
</evidence>
<dbReference type="PROSITE" id="PS00039">
    <property type="entry name" value="DEAD_ATP_HELICASE"/>
    <property type="match status" value="1"/>
</dbReference>
<dbReference type="InterPro" id="IPR044742">
    <property type="entry name" value="DEAD/DEAH_RhlB"/>
</dbReference>
<dbReference type="InterPro" id="IPR000629">
    <property type="entry name" value="RNA-helicase_DEAD-box_CS"/>
</dbReference>
<keyword evidence="2 7" id="KW-0378">Hydrolase</keyword>
<evidence type="ECO:0008006" key="14">
    <source>
        <dbReference type="Google" id="ProtNLM"/>
    </source>
</evidence>
<evidence type="ECO:0000256" key="7">
    <source>
        <dbReference type="RuleBase" id="RU000492"/>
    </source>
</evidence>
<comment type="caution">
    <text evidence="12">The sequence shown here is derived from an EMBL/GenBank/DDBJ whole genome shotgun (WGS) entry which is preliminary data.</text>
</comment>
<evidence type="ECO:0000256" key="6">
    <source>
        <dbReference type="PROSITE-ProRule" id="PRU00552"/>
    </source>
</evidence>
<keyword evidence="4 7" id="KW-0067">ATP-binding</keyword>
<dbReference type="GO" id="GO:0005829">
    <property type="term" value="C:cytosol"/>
    <property type="evidence" value="ECO:0007669"/>
    <property type="project" value="TreeGrafter"/>
</dbReference>
<keyword evidence="13" id="KW-1185">Reference proteome</keyword>
<accession>A0A2S4K0Y1</accession>
<dbReference type="InterPro" id="IPR014001">
    <property type="entry name" value="Helicase_ATP-bd"/>
</dbReference>
<dbReference type="InterPro" id="IPR001650">
    <property type="entry name" value="Helicase_C-like"/>
</dbReference>
<dbReference type="GO" id="GO:0003724">
    <property type="term" value="F:RNA helicase activity"/>
    <property type="evidence" value="ECO:0007669"/>
    <property type="project" value="InterPro"/>
</dbReference>
<dbReference type="CDD" id="cd00268">
    <property type="entry name" value="DEADc"/>
    <property type="match status" value="1"/>
</dbReference>
<feature type="domain" description="Helicase ATP-binding" evidence="9">
    <location>
        <begin position="32"/>
        <end position="206"/>
    </location>
</feature>
<dbReference type="PROSITE" id="PS51194">
    <property type="entry name" value="HELICASE_CTER"/>
    <property type="match status" value="1"/>
</dbReference>
<dbReference type="SUPFAM" id="SSF52540">
    <property type="entry name" value="P-loop containing nucleoside triphosphate hydrolases"/>
    <property type="match status" value="1"/>
</dbReference>
<proteinExistence type="inferred from homology"/>
<reference evidence="13" key="1">
    <citation type="submission" date="2015-12" db="EMBL/GenBank/DDBJ databases">
        <authorList>
            <person name="Lodha T.D."/>
            <person name="Chintalapati S."/>
            <person name="Chintalapati V.R."/>
            <person name="Sravanthi T."/>
        </authorList>
    </citation>
    <scope>NUCLEOTIDE SEQUENCE [LARGE SCALE GENOMIC DNA]</scope>
    <source>
        <strain evidence="13">JC133</strain>
    </source>
</reference>
<evidence type="ECO:0000256" key="1">
    <source>
        <dbReference type="ARBA" id="ARBA00022741"/>
    </source>
</evidence>
<evidence type="ECO:0000256" key="8">
    <source>
        <dbReference type="SAM" id="MobiDB-lite"/>
    </source>
</evidence>
<evidence type="ECO:0000259" key="10">
    <source>
        <dbReference type="PROSITE" id="PS51194"/>
    </source>
</evidence>
<protein>
    <recommendedName>
        <fullName evidence="14">RNA helicase</fullName>
    </recommendedName>
</protein>
<evidence type="ECO:0000256" key="2">
    <source>
        <dbReference type="ARBA" id="ARBA00022801"/>
    </source>
</evidence>
<comment type="similarity">
    <text evidence="5 7">Belongs to the DEAD box helicase family.</text>
</comment>
<organism evidence="12 13">
    <name type="scientific">Alkalispirochaeta sphaeroplastigenens</name>
    <dbReference type="NCBI Taxonomy" id="1187066"/>
    <lineage>
        <taxon>Bacteria</taxon>
        <taxon>Pseudomonadati</taxon>
        <taxon>Spirochaetota</taxon>
        <taxon>Spirochaetia</taxon>
        <taxon>Spirochaetales</taxon>
        <taxon>Spirochaetaceae</taxon>
        <taxon>Alkalispirochaeta</taxon>
    </lineage>
</organism>
<feature type="domain" description="DEAD-box RNA helicase Q" evidence="11">
    <location>
        <begin position="1"/>
        <end position="29"/>
    </location>
</feature>
<dbReference type="Gene3D" id="3.40.50.300">
    <property type="entry name" value="P-loop containing nucleotide triphosphate hydrolases"/>
    <property type="match status" value="2"/>
</dbReference>
<keyword evidence="1 7" id="KW-0547">Nucleotide-binding</keyword>
<evidence type="ECO:0000313" key="12">
    <source>
        <dbReference type="EMBL" id="POR05415.1"/>
    </source>
</evidence>
<dbReference type="GO" id="GO:0016787">
    <property type="term" value="F:hydrolase activity"/>
    <property type="evidence" value="ECO:0007669"/>
    <property type="project" value="UniProtKB-KW"/>
</dbReference>
<dbReference type="RefSeq" id="WP_103679057.1">
    <property type="nucleotide sequence ID" value="NZ_LPWH01000002.1"/>
</dbReference>
<evidence type="ECO:0000256" key="5">
    <source>
        <dbReference type="ARBA" id="ARBA00038437"/>
    </source>
</evidence>
<keyword evidence="3 7" id="KW-0347">Helicase</keyword>
<feature type="region of interest" description="Disordered" evidence="8">
    <location>
        <begin position="498"/>
        <end position="590"/>
    </location>
</feature>
<feature type="compositionally biased region" description="Basic and acidic residues" evidence="8">
    <location>
        <begin position="568"/>
        <end position="581"/>
    </location>
</feature>
<dbReference type="OrthoDB" id="9805696at2"/>
<dbReference type="InterPro" id="IPR011545">
    <property type="entry name" value="DEAD/DEAH_box_helicase_dom"/>
</dbReference>
<dbReference type="Proteomes" id="UP000237350">
    <property type="component" value="Unassembled WGS sequence"/>
</dbReference>
<dbReference type="PROSITE" id="PS51195">
    <property type="entry name" value="Q_MOTIF"/>
    <property type="match status" value="1"/>
</dbReference>
<gene>
    <name evidence="12" type="ORF">AU468_00635</name>
</gene>
<dbReference type="CDD" id="cd18787">
    <property type="entry name" value="SF2_C_DEAD"/>
    <property type="match status" value="1"/>
</dbReference>
<sequence length="590" mass="65103">MKFDELQLDDAILAGVAAAGFEECTPVQAEAIPLVLNGRDVMVQSQTGTGKTAAFLLPTFHLLLHNERFRGTTAIVIAPTRELAVQIKDEANLLAEGLPITTEVFHGGVGYEGQQRALSQGVNILVGTPGRILDLSQSGHMDLRTNGVVIIDEADRLLDMGFYPDLRKMLRRMRPREERLNMLFSATLGTKARNIAWEHMNNPAEIEVEPEHITVDKVHQELLHVASRDKMSVLLGILERDQPRNAIIFTNTKRAAEEISRRLAMNGFPTEYISGDLPQRKRLSIIKKLKAGEAEFLVATDVAARGLHIDNLEMVVNYDLPEDIEAYVHRIGRTARAGESGKAVTMACERYVFSLDAIERYINQKIPVGELTPELYREDASAGKRIHLESGNRDGQRGRDRDGGRRSSGGDRRRDRPRSEGRHHEGRRHEGRRHEGPRRDARQEDHRDDRPRTRKPAPPARARRNAEPLGAAPGSGDSLEQRLAYYRKKYGEDFQPTDEMLANFGGEKPRKTSSRSSGRRRGGSSGAPGGSSGSTAAAAGAGAAPAKAADGQRHRGAPKQAPPATTESSRDEARGVLDKLKGLFGVRKKQ</sequence>
<evidence type="ECO:0000256" key="4">
    <source>
        <dbReference type="ARBA" id="ARBA00022840"/>
    </source>
</evidence>
<dbReference type="Pfam" id="PF00271">
    <property type="entry name" value="Helicase_C"/>
    <property type="match status" value="1"/>
</dbReference>
<dbReference type="SMART" id="SM00487">
    <property type="entry name" value="DEXDc"/>
    <property type="match status" value="1"/>
</dbReference>
<dbReference type="InterPro" id="IPR050079">
    <property type="entry name" value="DEAD_box_RNA_helicase"/>
</dbReference>
<dbReference type="EMBL" id="LPWH01000002">
    <property type="protein sequence ID" value="POR05415.1"/>
    <property type="molecule type" value="Genomic_DNA"/>
</dbReference>
<feature type="compositionally biased region" description="Basic and acidic residues" evidence="8">
    <location>
        <begin position="383"/>
        <end position="423"/>
    </location>
</feature>
<feature type="region of interest" description="Disordered" evidence="8">
    <location>
        <begin position="383"/>
        <end position="478"/>
    </location>
</feature>
<feature type="compositionally biased region" description="Gly residues" evidence="8">
    <location>
        <begin position="523"/>
        <end position="532"/>
    </location>
</feature>
<dbReference type="GO" id="GO:0003676">
    <property type="term" value="F:nucleic acid binding"/>
    <property type="evidence" value="ECO:0007669"/>
    <property type="project" value="InterPro"/>
</dbReference>
<dbReference type="GO" id="GO:0005524">
    <property type="term" value="F:ATP binding"/>
    <property type="evidence" value="ECO:0007669"/>
    <property type="project" value="UniProtKB-KW"/>
</dbReference>
<dbReference type="PROSITE" id="PS51192">
    <property type="entry name" value="HELICASE_ATP_BIND_1"/>
    <property type="match status" value="1"/>
</dbReference>
<feature type="compositionally biased region" description="Low complexity" evidence="8">
    <location>
        <begin position="533"/>
        <end position="549"/>
    </location>
</feature>
<feature type="domain" description="Helicase C-terminal" evidence="10">
    <location>
        <begin position="217"/>
        <end position="380"/>
    </location>
</feature>
<evidence type="ECO:0000259" key="9">
    <source>
        <dbReference type="PROSITE" id="PS51192"/>
    </source>
</evidence>
<dbReference type="Pfam" id="PF00270">
    <property type="entry name" value="DEAD"/>
    <property type="match status" value="1"/>
</dbReference>
<dbReference type="InterPro" id="IPR014014">
    <property type="entry name" value="RNA_helicase_DEAD_Q_motif"/>
</dbReference>
<dbReference type="PANTHER" id="PTHR47959">
    <property type="entry name" value="ATP-DEPENDENT RNA HELICASE RHLE-RELATED"/>
    <property type="match status" value="1"/>
</dbReference>